<feature type="domain" description="Aminotransferase class I/classII large" evidence="2">
    <location>
        <begin position="10"/>
        <end position="350"/>
    </location>
</feature>
<dbReference type="InterPro" id="IPR015421">
    <property type="entry name" value="PyrdxlP-dep_Trfase_major"/>
</dbReference>
<dbReference type="Proteomes" id="UP001107558">
    <property type="component" value="Chromosome 2"/>
</dbReference>
<dbReference type="Pfam" id="PF00155">
    <property type="entry name" value="Aminotran_1_2"/>
    <property type="match status" value="1"/>
</dbReference>
<dbReference type="AlphaFoldDB" id="A0A9J6C6S8"/>
<keyword evidence="1" id="KW-0812">Transmembrane</keyword>
<name>A0A9J6C6S8_POLVA</name>
<dbReference type="InterPro" id="IPR004839">
    <property type="entry name" value="Aminotransferase_I/II_large"/>
</dbReference>
<evidence type="ECO:0000313" key="3">
    <source>
        <dbReference type="EMBL" id="KAG5677629.1"/>
    </source>
</evidence>
<dbReference type="InterPro" id="IPR015424">
    <property type="entry name" value="PyrdxlP-dep_Trfase"/>
</dbReference>
<dbReference type="OrthoDB" id="7042322at2759"/>
<evidence type="ECO:0000313" key="4">
    <source>
        <dbReference type="Proteomes" id="UP001107558"/>
    </source>
</evidence>
<protein>
    <recommendedName>
        <fullName evidence="2">Aminotransferase class I/classII large domain-containing protein</fullName>
    </recommendedName>
</protein>
<dbReference type="Gene3D" id="3.40.640.10">
    <property type="entry name" value="Type I PLP-dependent aspartate aminotransferase-like (Major domain)"/>
    <property type="match status" value="1"/>
</dbReference>
<accession>A0A9J6C6S8</accession>
<dbReference type="PANTHER" id="PTHR42858">
    <property type="entry name" value="AMINOTRANSFERASE"/>
    <property type="match status" value="1"/>
</dbReference>
<proteinExistence type="predicted"/>
<evidence type="ECO:0000259" key="2">
    <source>
        <dbReference type="Pfam" id="PF00155"/>
    </source>
</evidence>
<dbReference type="CDD" id="cd00609">
    <property type="entry name" value="AAT_like"/>
    <property type="match status" value="1"/>
</dbReference>
<reference evidence="3" key="1">
    <citation type="submission" date="2021-03" db="EMBL/GenBank/DDBJ databases">
        <title>Chromosome level genome of the anhydrobiotic midge Polypedilum vanderplanki.</title>
        <authorList>
            <person name="Yoshida Y."/>
            <person name="Kikawada T."/>
            <person name="Gusev O."/>
        </authorList>
    </citation>
    <scope>NUCLEOTIDE SEQUENCE</scope>
    <source>
        <strain evidence="3">NIAS01</strain>
        <tissue evidence="3">Whole body or cell culture</tissue>
    </source>
</reference>
<dbReference type="PANTHER" id="PTHR42858:SF1">
    <property type="entry name" value="LD15494P"/>
    <property type="match status" value="1"/>
</dbReference>
<dbReference type="GO" id="GO:0047536">
    <property type="term" value="F:2-aminoadipate transaminase activity"/>
    <property type="evidence" value="ECO:0007669"/>
    <property type="project" value="TreeGrafter"/>
</dbReference>
<dbReference type="GO" id="GO:0030170">
    <property type="term" value="F:pyridoxal phosphate binding"/>
    <property type="evidence" value="ECO:0007669"/>
    <property type="project" value="InterPro"/>
</dbReference>
<dbReference type="Gene3D" id="3.90.1150.10">
    <property type="entry name" value="Aspartate Aminotransferase, domain 1"/>
    <property type="match status" value="1"/>
</dbReference>
<dbReference type="EMBL" id="JADBJN010000002">
    <property type="protein sequence ID" value="KAG5677629.1"/>
    <property type="molecule type" value="Genomic_DNA"/>
</dbReference>
<feature type="transmembrane region" description="Helical" evidence="1">
    <location>
        <begin position="500"/>
        <end position="523"/>
    </location>
</feature>
<organism evidence="3 4">
    <name type="scientific">Polypedilum vanderplanki</name>
    <name type="common">Sleeping chironomid midge</name>
    <dbReference type="NCBI Taxonomy" id="319348"/>
    <lineage>
        <taxon>Eukaryota</taxon>
        <taxon>Metazoa</taxon>
        <taxon>Ecdysozoa</taxon>
        <taxon>Arthropoda</taxon>
        <taxon>Hexapoda</taxon>
        <taxon>Insecta</taxon>
        <taxon>Pterygota</taxon>
        <taxon>Neoptera</taxon>
        <taxon>Endopterygota</taxon>
        <taxon>Diptera</taxon>
        <taxon>Nematocera</taxon>
        <taxon>Chironomoidea</taxon>
        <taxon>Chironomidae</taxon>
        <taxon>Chironominae</taxon>
        <taxon>Polypedilum</taxon>
        <taxon>Polypedilum</taxon>
    </lineage>
</organism>
<gene>
    <name evidence="3" type="ORF">PVAND_007370</name>
</gene>
<evidence type="ECO:0000256" key="1">
    <source>
        <dbReference type="SAM" id="Phobius"/>
    </source>
</evidence>
<dbReference type="SUPFAM" id="SSF53383">
    <property type="entry name" value="PLP-dependent transferases"/>
    <property type="match status" value="1"/>
</dbReference>
<comment type="caution">
    <text evidence="3">The sequence shown here is derived from an EMBL/GenBank/DDBJ whole genome shotgun (WGS) entry which is preliminary data.</text>
</comment>
<keyword evidence="4" id="KW-1185">Reference proteome</keyword>
<sequence>MNFPEENHSYIFQYGPSCGTYRFRSHLAQFLSQKYQSTVESSDLVVSGGATSGLLLILSTLIDLANGVVFLDEVTYMIALESIKDFCTLKIVPVKLNEDGVDIKDLEQKIIKFKPTTNDIGKMFNICYYTIPTYHNPTGILFSDGVCKALITIARKYDMLIICDDVYNLLYYTETPPKRLFAYDDINDDDFKGHVISNGTFSKLLSPGTRIGWMECPPRIVEKFRNSGFLKSGGCIQNYVSGVITSMIELKTLDEQLELCKQNYKCQRDALVEALSENLPSECSFIKPSGGYFIWIKLPEYIDGEDLCDYILTNFKVFAIKGNRFSAENKNKNFMRLSFAFHNPETLKRAGKLTCEGIKKELFVNFKNLNLILTSIILRIEFRICKKSTKEMKQDNETGEMLIPQELVNNEKFDLETGEIEVAEIETDNCNEMINFRNRNILRKPKFNVPRSYLQQSEEDERSRCYLSSTESFSLTDKKRVIDLKEEIFLGYNKFSHRLFLIPSIFFFNKIGAIYVVLVELLLHIWAHKKNSRNKNPKIYYRSPLHSLTSHFCNYCRETKNLKELKRYYYHKQQKFMATSF</sequence>
<keyword evidence="1" id="KW-0472">Membrane</keyword>
<keyword evidence="1" id="KW-1133">Transmembrane helix</keyword>
<dbReference type="InterPro" id="IPR015422">
    <property type="entry name" value="PyrdxlP-dep_Trfase_small"/>
</dbReference>